<keyword evidence="16" id="KW-1185">Reference proteome</keyword>
<keyword evidence="4" id="KW-0547">Nucleotide-binding</keyword>
<feature type="compositionally biased region" description="Low complexity" evidence="12">
    <location>
        <begin position="99"/>
        <end position="108"/>
    </location>
</feature>
<proteinExistence type="predicted"/>
<keyword evidence="7" id="KW-0175">Coiled coil</keyword>
<gene>
    <name evidence="15" type="ORF">CUNI_LOCUS7122</name>
</gene>
<dbReference type="Pfam" id="PF25007">
    <property type="entry name" value="DYH2-5-8_CC"/>
    <property type="match status" value="1"/>
</dbReference>
<dbReference type="Gene3D" id="1.20.58.1120">
    <property type="match status" value="1"/>
</dbReference>
<keyword evidence="10" id="KW-0206">Cytoskeleton</keyword>
<dbReference type="AlphaFoldDB" id="A0A8S3YX98"/>
<dbReference type="Proteomes" id="UP000678393">
    <property type="component" value="Unassembled WGS sequence"/>
</dbReference>
<dbReference type="FunFam" id="1.10.287.2620:FF:000002">
    <property type="entry name" value="Dynein heavy chain 2, axonemal"/>
    <property type="match status" value="1"/>
</dbReference>
<keyword evidence="11" id="KW-0966">Cell projection</keyword>
<evidence type="ECO:0000313" key="15">
    <source>
        <dbReference type="EMBL" id="CAG5121564.1"/>
    </source>
</evidence>
<dbReference type="OrthoDB" id="286107at2759"/>
<comment type="caution">
    <text evidence="15">The sequence shown here is derived from an EMBL/GenBank/DDBJ whole genome shotgun (WGS) entry which is preliminary data.</text>
</comment>
<keyword evidence="3" id="KW-0493">Microtubule</keyword>
<reference evidence="15" key="1">
    <citation type="submission" date="2021-04" db="EMBL/GenBank/DDBJ databases">
        <authorList>
            <consortium name="Molecular Ecology Group"/>
        </authorList>
    </citation>
    <scope>NUCLEOTIDE SEQUENCE</scope>
</reference>
<dbReference type="GO" id="GO:0005874">
    <property type="term" value="C:microtubule"/>
    <property type="evidence" value="ECO:0007669"/>
    <property type="project" value="UniProtKB-KW"/>
</dbReference>
<feature type="compositionally biased region" description="Low complexity" evidence="12">
    <location>
        <begin position="74"/>
        <end position="86"/>
    </location>
</feature>
<evidence type="ECO:0000256" key="2">
    <source>
        <dbReference type="ARBA" id="ARBA00022490"/>
    </source>
</evidence>
<organism evidence="15 16">
    <name type="scientific">Candidula unifasciata</name>
    <dbReference type="NCBI Taxonomy" id="100452"/>
    <lineage>
        <taxon>Eukaryota</taxon>
        <taxon>Metazoa</taxon>
        <taxon>Spiralia</taxon>
        <taxon>Lophotrochozoa</taxon>
        <taxon>Mollusca</taxon>
        <taxon>Gastropoda</taxon>
        <taxon>Heterobranchia</taxon>
        <taxon>Euthyneura</taxon>
        <taxon>Panpulmonata</taxon>
        <taxon>Eupulmonata</taxon>
        <taxon>Stylommatophora</taxon>
        <taxon>Helicina</taxon>
        <taxon>Helicoidea</taxon>
        <taxon>Geomitridae</taxon>
        <taxon>Candidula</taxon>
    </lineage>
</organism>
<evidence type="ECO:0000313" key="16">
    <source>
        <dbReference type="Proteomes" id="UP000678393"/>
    </source>
</evidence>
<evidence type="ECO:0000256" key="10">
    <source>
        <dbReference type="ARBA" id="ARBA00023212"/>
    </source>
</evidence>
<keyword evidence="2" id="KW-0963">Cytoplasm</keyword>
<dbReference type="Gene3D" id="3.20.180.20">
    <property type="entry name" value="Dynein heavy chain, N-terminal domain 2"/>
    <property type="match status" value="1"/>
</dbReference>
<keyword evidence="8" id="KW-0969">Cilium</keyword>
<feature type="domain" description="Dynein heavy chain linker" evidence="13">
    <location>
        <begin position="488"/>
        <end position="830"/>
    </location>
</feature>
<dbReference type="Pfam" id="PF08393">
    <property type="entry name" value="DHC_N2"/>
    <property type="match status" value="1"/>
</dbReference>
<evidence type="ECO:0000256" key="5">
    <source>
        <dbReference type="ARBA" id="ARBA00022840"/>
    </source>
</evidence>
<name>A0A8S3YX98_9EUPU</name>
<dbReference type="InterPro" id="IPR042222">
    <property type="entry name" value="Dynein_2_N"/>
</dbReference>
<evidence type="ECO:0000256" key="3">
    <source>
        <dbReference type="ARBA" id="ARBA00022701"/>
    </source>
</evidence>
<dbReference type="GO" id="GO:0030286">
    <property type="term" value="C:dynein complex"/>
    <property type="evidence" value="ECO:0007669"/>
    <property type="project" value="UniProtKB-KW"/>
</dbReference>
<evidence type="ECO:0000259" key="14">
    <source>
        <dbReference type="Pfam" id="PF25007"/>
    </source>
</evidence>
<dbReference type="GO" id="GO:0005524">
    <property type="term" value="F:ATP binding"/>
    <property type="evidence" value="ECO:0007669"/>
    <property type="project" value="UniProtKB-KW"/>
</dbReference>
<evidence type="ECO:0008006" key="17">
    <source>
        <dbReference type="Google" id="ProtNLM"/>
    </source>
</evidence>
<evidence type="ECO:0000256" key="4">
    <source>
        <dbReference type="ARBA" id="ARBA00022741"/>
    </source>
</evidence>
<dbReference type="InterPro" id="IPR056759">
    <property type="entry name" value="DYH2-5-8_CC"/>
</dbReference>
<evidence type="ECO:0000256" key="12">
    <source>
        <dbReference type="SAM" id="MobiDB-lite"/>
    </source>
</evidence>
<dbReference type="InterPro" id="IPR026983">
    <property type="entry name" value="DHC"/>
</dbReference>
<dbReference type="GO" id="GO:0007018">
    <property type="term" value="P:microtubule-based movement"/>
    <property type="evidence" value="ECO:0007669"/>
    <property type="project" value="InterPro"/>
</dbReference>
<evidence type="ECO:0000259" key="13">
    <source>
        <dbReference type="Pfam" id="PF08393"/>
    </source>
</evidence>
<evidence type="ECO:0000256" key="9">
    <source>
        <dbReference type="ARBA" id="ARBA00023175"/>
    </source>
</evidence>
<dbReference type="GO" id="GO:0005930">
    <property type="term" value="C:axoneme"/>
    <property type="evidence" value="ECO:0007669"/>
    <property type="project" value="UniProtKB-SubCell"/>
</dbReference>
<dbReference type="GO" id="GO:0051959">
    <property type="term" value="F:dynein light intermediate chain binding"/>
    <property type="evidence" value="ECO:0007669"/>
    <property type="project" value="InterPro"/>
</dbReference>
<comment type="subcellular location">
    <subcellularLocation>
        <location evidence="1">Cytoplasm</location>
        <location evidence="1">Cytoskeleton</location>
        <location evidence="1">Cilium axoneme</location>
    </subcellularLocation>
</comment>
<dbReference type="PANTHER" id="PTHR46961">
    <property type="entry name" value="DYNEIN HEAVY CHAIN 1, AXONEMAL-LIKE PROTEIN"/>
    <property type="match status" value="1"/>
</dbReference>
<sequence>TNYKQHMKEKMLMLNDEHGEDGQETAGEAAVSELFDHFKDRIAEAVLSATTTSLACLACACGCTGEVIRTFTPSSSQDRGSYSSSPSPRPFSADRESTSSRMSSAHSTGQHSPMPDWPVTQMANLSADIPQKSLVQGTCIQFELTVKFSIPNVVVEPTLDVIQTAITEATNAILEASKDISWTGETNGDSLFDLISSDSNVQELHSQLTTAVDDFADLVDKRLFHFSYYNFLWKDDMHGNIQEFIMADPGEVAIKREVEHYLHLEKNIMEIPSKSPVGPVSLFTDPIKDCLLGFSVTWKTKFASVLHEEAKKRLDSAVAYRSSVQSRLKQDVQTLDQLNSTLHLLEELRDMENTIDGVYQPIEAMYAKLREFELRLPRTEVEEVASLRQRWIEVLGLAECVREELLKERRGAFEQELDKQIKTFVVEVIQFRNAFDTQGPAVPGIQPAEAVSRLHDFQYLFSVYAAKCQTLNSVSKLFSIPCRRFPELDKTGEELELLSQLYGLFQKFIHFDSRFRNTLWAHADLESAAAEVEGFWDECLALPGKLKDWDAYSDLKNRLQTYLEVFPLLRKLSSKEIRNRHWLQVMQVTHSSFQLEANIFRLSNLLDIGLIQYKVEVEEICKGASRELELEVKMRMTEEEWTEQVLNFEHYKKRGPMFLDKTFTERLLEQLDDAEALLATMLTSRYIGPLKDEAASWAEKLKEVSEVLDLWLEVQALWQYLEAVFSNQLAVKELPQEAKRFSRIDKGWTKMMKRAFDTRNVLQRPGALVITWSQTSENLTPLNVPRFYFISDPILLALLSRPNDTESVKPHLRSIFSAIADIKLEKTNPNESNSKANAASYKHGIRQGSEIVSPQIDHQGNSSSTLSVSSRVITPPKIDKRLHQHYSTSLSGSQDDSTMLPSEGLVSDTIVMEATAVLSEDGEILKLAEKVTLAENVEVWLGALKNSVGETLRNLTQAVISDCQNGVGLEDWVLKYPSQVCRTGMLYHWTSECETAISEIKNERKSLQGALRKYNMATSRLVTVLLRGVWKNSEEPVLPIHRLRLEAMINQSIYLKDILDNMCQRRLRETTDFEWRRSVRCYLQS</sequence>
<keyword evidence="6" id="KW-0243">Dynein</keyword>
<evidence type="ECO:0000256" key="11">
    <source>
        <dbReference type="ARBA" id="ARBA00023273"/>
    </source>
</evidence>
<feature type="non-terminal residue" evidence="15">
    <location>
        <position position="1085"/>
    </location>
</feature>
<feature type="non-terminal residue" evidence="15">
    <location>
        <position position="1"/>
    </location>
</feature>
<keyword evidence="5" id="KW-0067">ATP-binding</keyword>
<keyword evidence="9" id="KW-0505">Motor protein</keyword>
<evidence type="ECO:0000256" key="7">
    <source>
        <dbReference type="ARBA" id="ARBA00023054"/>
    </source>
</evidence>
<evidence type="ECO:0000256" key="6">
    <source>
        <dbReference type="ARBA" id="ARBA00023017"/>
    </source>
</evidence>
<evidence type="ECO:0000256" key="8">
    <source>
        <dbReference type="ARBA" id="ARBA00023069"/>
    </source>
</evidence>
<dbReference type="Gene3D" id="1.10.287.2620">
    <property type="match status" value="1"/>
</dbReference>
<feature type="domain" description="Dynein axonemal heavy chain 2/5/8 coiled-coil" evidence="14">
    <location>
        <begin position="301"/>
        <end position="419"/>
    </location>
</feature>
<dbReference type="EMBL" id="CAJHNH020001112">
    <property type="protein sequence ID" value="CAG5121564.1"/>
    <property type="molecule type" value="Genomic_DNA"/>
</dbReference>
<dbReference type="InterPro" id="IPR013602">
    <property type="entry name" value="Dynein_heavy_linker"/>
</dbReference>
<dbReference type="PANTHER" id="PTHR46961:SF15">
    <property type="entry name" value="AAA+ ATPASE DOMAIN-CONTAINING PROTEIN"/>
    <property type="match status" value="1"/>
</dbReference>
<feature type="region of interest" description="Disordered" evidence="12">
    <location>
        <begin position="74"/>
        <end position="118"/>
    </location>
</feature>
<dbReference type="Gene3D" id="1.20.140.100">
    <property type="entry name" value="Dynein heavy chain, N-terminal domain 2"/>
    <property type="match status" value="1"/>
</dbReference>
<dbReference type="InterPro" id="IPR042228">
    <property type="entry name" value="Dynein_linker_3"/>
</dbReference>
<accession>A0A8S3YX98</accession>
<dbReference type="GO" id="GO:0045505">
    <property type="term" value="F:dynein intermediate chain binding"/>
    <property type="evidence" value="ECO:0007669"/>
    <property type="project" value="InterPro"/>
</dbReference>
<protein>
    <recommendedName>
        <fullName evidence="17">Dynein heavy chain</fullName>
    </recommendedName>
</protein>
<evidence type="ECO:0000256" key="1">
    <source>
        <dbReference type="ARBA" id="ARBA00004430"/>
    </source>
</evidence>